<keyword evidence="1" id="KW-1185">Reference proteome</keyword>
<reference evidence="2" key="1">
    <citation type="submission" date="2016-11" db="UniProtKB">
        <authorList>
            <consortium name="WormBaseParasite"/>
        </authorList>
    </citation>
    <scope>IDENTIFICATION</scope>
</reference>
<dbReference type="Proteomes" id="UP000095283">
    <property type="component" value="Unplaced"/>
</dbReference>
<sequence>MSLWFPVRPFSRIADEFFREFDRLDRGINPYWRDVGAPSSKRNIPIQIFWNKLLSKFLSIYGRAVGTKKEAGWRVA</sequence>
<dbReference type="AlphaFoldDB" id="A0A1I7XQF0"/>
<accession>A0A1I7XQF0</accession>
<protein>
    <submittedName>
        <fullName evidence="2">MADF domain-containing protein</fullName>
    </submittedName>
</protein>
<evidence type="ECO:0000313" key="2">
    <source>
        <dbReference type="WBParaSite" id="Hba_19700"/>
    </source>
</evidence>
<evidence type="ECO:0000313" key="1">
    <source>
        <dbReference type="Proteomes" id="UP000095283"/>
    </source>
</evidence>
<name>A0A1I7XQF0_HETBA</name>
<dbReference type="WBParaSite" id="Hba_19700">
    <property type="protein sequence ID" value="Hba_19700"/>
    <property type="gene ID" value="Hba_19700"/>
</dbReference>
<organism evidence="1 2">
    <name type="scientific">Heterorhabditis bacteriophora</name>
    <name type="common">Entomopathogenic nematode worm</name>
    <dbReference type="NCBI Taxonomy" id="37862"/>
    <lineage>
        <taxon>Eukaryota</taxon>
        <taxon>Metazoa</taxon>
        <taxon>Ecdysozoa</taxon>
        <taxon>Nematoda</taxon>
        <taxon>Chromadorea</taxon>
        <taxon>Rhabditida</taxon>
        <taxon>Rhabditina</taxon>
        <taxon>Rhabditomorpha</taxon>
        <taxon>Strongyloidea</taxon>
        <taxon>Heterorhabditidae</taxon>
        <taxon>Heterorhabditis</taxon>
    </lineage>
</organism>
<proteinExistence type="predicted"/>